<dbReference type="EMBL" id="CABIJS010000555">
    <property type="protein sequence ID" value="VUZ53167.1"/>
    <property type="molecule type" value="Genomic_DNA"/>
</dbReference>
<evidence type="ECO:0000256" key="6">
    <source>
        <dbReference type="ARBA" id="ARBA00022741"/>
    </source>
</evidence>
<dbReference type="FunFam" id="3.30.160.60:FF:000100">
    <property type="entry name" value="Zinc finger 45-like"/>
    <property type="match status" value="1"/>
</dbReference>
<keyword evidence="11" id="KW-0698">rRNA processing</keyword>
<accession>A0A564Z0V9</accession>
<dbReference type="Gene3D" id="3.40.50.300">
    <property type="entry name" value="P-loop containing nucleotide triphosphate hydrolases"/>
    <property type="match status" value="1"/>
</dbReference>
<evidence type="ECO:0000256" key="2">
    <source>
        <dbReference type="ARBA" id="ARBA00022679"/>
    </source>
</evidence>
<evidence type="ECO:0000256" key="8">
    <source>
        <dbReference type="ARBA" id="ARBA00022833"/>
    </source>
</evidence>
<name>A0A564Z0V9_HYMDI</name>
<dbReference type="InterPro" id="IPR033688">
    <property type="entry name" value="NAT10"/>
</dbReference>
<evidence type="ECO:0000313" key="16">
    <source>
        <dbReference type="Proteomes" id="UP000321570"/>
    </source>
</evidence>
<evidence type="ECO:0000256" key="3">
    <source>
        <dbReference type="ARBA" id="ARBA00022694"/>
    </source>
</evidence>
<dbReference type="Pfam" id="PF05127">
    <property type="entry name" value="NAT10_TcmA_helicase"/>
    <property type="match status" value="1"/>
</dbReference>
<dbReference type="GO" id="GO:0000049">
    <property type="term" value="F:tRNA binding"/>
    <property type="evidence" value="ECO:0007669"/>
    <property type="project" value="TreeGrafter"/>
</dbReference>
<dbReference type="SUPFAM" id="SSF57667">
    <property type="entry name" value="beta-beta-alpha zinc fingers"/>
    <property type="match status" value="3"/>
</dbReference>
<keyword evidence="7 12" id="KW-0863">Zinc-finger</keyword>
<dbReference type="GO" id="GO:0005524">
    <property type="term" value="F:ATP binding"/>
    <property type="evidence" value="ECO:0007669"/>
    <property type="project" value="UniProtKB-UniRule"/>
</dbReference>
<gene>
    <name evidence="15" type="ORF">WMSIL1_LOCUS11784</name>
</gene>
<keyword evidence="6 11" id="KW-0547">Nucleotide-binding</keyword>
<dbReference type="PANTHER" id="PTHR10925">
    <property type="entry name" value="N-ACETYLTRANSFERASE 10"/>
    <property type="match status" value="1"/>
</dbReference>
<dbReference type="Proteomes" id="UP000321570">
    <property type="component" value="Unassembled WGS sequence"/>
</dbReference>
<dbReference type="FunFam" id="3.30.160.60:FF:000478">
    <property type="entry name" value="Zinc finger protein 133"/>
    <property type="match status" value="1"/>
</dbReference>
<keyword evidence="4" id="KW-0479">Metal-binding</keyword>
<feature type="binding site" evidence="11">
    <location>
        <position position="960"/>
    </location>
    <ligand>
        <name>ATP</name>
        <dbReference type="ChEBI" id="CHEBI:30616"/>
    </ligand>
</feature>
<dbReference type="Gene3D" id="3.30.160.60">
    <property type="entry name" value="Classic Zinc Finger"/>
    <property type="match status" value="6"/>
</dbReference>
<feature type="binding site" evidence="11">
    <location>
        <begin position="771"/>
        <end position="780"/>
    </location>
    <ligand>
        <name>ATP</name>
        <dbReference type="ChEBI" id="CHEBI:30616"/>
    </ligand>
</feature>
<keyword evidence="3 11" id="KW-0819">tRNA processing</keyword>
<evidence type="ECO:0000256" key="5">
    <source>
        <dbReference type="ARBA" id="ARBA00022737"/>
    </source>
</evidence>
<dbReference type="InterPro" id="IPR027417">
    <property type="entry name" value="P-loop_NTPase"/>
</dbReference>
<evidence type="ECO:0000256" key="13">
    <source>
        <dbReference type="SAM" id="MobiDB-lite"/>
    </source>
</evidence>
<dbReference type="PROSITE" id="PS00028">
    <property type="entry name" value="ZINC_FINGER_C2H2_1"/>
    <property type="match status" value="6"/>
</dbReference>
<dbReference type="PANTHER" id="PTHR10925:SF5">
    <property type="entry name" value="RNA CYTIDINE ACETYLTRANSFERASE"/>
    <property type="match status" value="1"/>
</dbReference>
<dbReference type="InterPro" id="IPR032672">
    <property type="entry name" value="TmcA/NAT10/Kre33"/>
</dbReference>
<dbReference type="InterPro" id="IPR013087">
    <property type="entry name" value="Znf_C2H2_type"/>
</dbReference>
<feature type="compositionally biased region" description="Basic and acidic residues" evidence="13">
    <location>
        <begin position="1219"/>
        <end position="1241"/>
    </location>
</feature>
<dbReference type="GO" id="GO:1990883">
    <property type="term" value="F:18S rRNA cytidine N-acetyltransferase activity"/>
    <property type="evidence" value="ECO:0007669"/>
    <property type="project" value="TreeGrafter"/>
</dbReference>
<feature type="binding site" evidence="11">
    <location>
        <position position="1278"/>
    </location>
    <ligand>
        <name>acetyl-CoA</name>
        <dbReference type="ChEBI" id="CHEBI:57288"/>
    </ligand>
</feature>
<keyword evidence="16" id="KW-1185">Reference proteome</keyword>
<feature type="binding site" evidence="11">
    <location>
        <begin position="1125"/>
        <end position="1127"/>
    </location>
    <ligand>
        <name>acetyl-CoA</name>
        <dbReference type="ChEBI" id="CHEBI:57288"/>
    </ligand>
</feature>
<evidence type="ECO:0000256" key="12">
    <source>
        <dbReference type="PROSITE-ProRule" id="PRU00042"/>
    </source>
</evidence>
<dbReference type="PROSITE" id="PS50157">
    <property type="entry name" value="ZINC_FINGER_C2H2_2"/>
    <property type="match status" value="6"/>
</dbReference>
<keyword evidence="11" id="KW-0539">Nucleus</keyword>
<evidence type="ECO:0000256" key="4">
    <source>
        <dbReference type="ARBA" id="ARBA00022723"/>
    </source>
</evidence>
<dbReference type="FunFam" id="3.30.160.60:FF:000690">
    <property type="entry name" value="Zinc finger protein 354C"/>
    <property type="match status" value="1"/>
</dbReference>
<protein>
    <recommendedName>
        <fullName evidence="11">RNA cytidine acetyltransferase</fullName>
        <ecNumber evidence="11">2.3.1.-</ecNumber>
    </recommendedName>
    <alternativeName>
        <fullName evidence="11">18S rRNA cytosine acetyltransferase</fullName>
    </alternativeName>
</protein>
<dbReference type="Pfam" id="PF13912">
    <property type="entry name" value="zf-C2H2_6"/>
    <property type="match status" value="1"/>
</dbReference>
<evidence type="ECO:0000256" key="11">
    <source>
        <dbReference type="HAMAP-Rule" id="MF_03211"/>
    </source>
</evidence>
<keyword evidence="2 11" id="KW-0808">Transferase</keyword>
<dbReference type="GO" id="GO:0008270">
    <property type="term" value="F:zinc ion binding"/>
    <property type="evidence" value="ECO:0007669"/>
    <property type="project" value="UniProtKB-KW"/>
</dbReference>
<organism evidence="15 16">
    <name type="scientific">Hymenolepis diminuta</name>
    <name type="common">Rat tapeworm</name>
    <dbReference type="NCBI Taxonomy" id="6216"/>
    <lineage>
        <taxon>Eukaryota</taxon>
        <taxon>Metazoa</taxon>
        <taxon>Spiralia</taxon>
        <taxon>Lophotrochozoa</taxon>
        <taxon>Platyhelminthes</taxon>
        <taxon>Cestoda</taxon>
        <taxon>Eucestoda</taxon>
        <taxon>Cyclophyllidea</taxon>
        <taxon>Hymenolepididae</taxon>
        <taxon>Hymenolepis</taxon>
    </lineage>
</organism>
<dbReference type="InterPro" id="IPR007807">
    <property type="entry name" value="TcmA/NAT10_helicase"/>
</dbReference>
<dbReference type="Pfam" id="PF13718">
    <property type="entry name" value="GNAT_acetyltr_2"/>
    <property type="match status" value="2"/>
</dbReference>
<keyword evidence="8" id="KW-0862">Zinc</keyword>
<evidence type="ECO:0000256" key="10">
    <source>
        <dbReference type="ARBA" id="ARBA00023315"/>
    </source>
</evidence>
<keyword evidence="5" id="KW-0677">Repeat</keyword>
<keyword evidence="10 11" id="KW-0012">Acyltransferase</keyword>
<dbReference type="Gene3D" id="3.40.50.11040">
    <property type="match status" value="1"/>
</dbReference>
<feature type="domain" description="C2H2-type" evidence="14">
    <location>
        <begin position="138"/>
        <end position="165"/>
    </location>
</feature>
<reference evidence="15 16" key="1">
    <citation type="submission" date="2019-07" db="EMBL/GenBank/DDBJ databases">
        <authorList>
            <person name="Jastrzebski P J."/>
            <person name="Paukszto L."/>
            <person name="Jastrzebski P J."/>
        </authorList>
    </citation>
    <scope>NUCLEOTIDE SEQUENCE [LARGE SCALE GENOMIC DNA]</scope>
    <source>
        <strain evidence="15 16">WMS-il1</strain>
    </source>
</reference>
<dbReference type="FunFam" id="3.30.160.60:FF:000251">
    <property type="entry name" value="FEZ family zinc finger 2"/>
    <property type="match status" value="1"/>
</dbReference>
<dbReference type="GO" id="GO:0051391">
    <property type="term" value="P:tRNA acetylation"/>
    <property type="evidence" value="ECO:0007669"/>
    <property type="project" value="UniProtKB-UniRule"/>
</dbReference>
<comment type="similarity">
    <text evidence="11">Belongs to the RNA cytidine acetyltransferase family. NAT10 subfamily.</text>
</comment>
<dbReference type="InterPro" id="IPR013562">
    <property type="entry name" value="TmcA/NAT10_N"/>
</dbReference>
<feature type="region of interest" description="Disordered" evidence="13">
    <location>
        <begin position="1165"/>
        <end position="1241"/>
    </location>
</feature>
<feature type="domain" description="C2H2-type" evidence="14">
    <location>
        <begin position="222"/>
        <end position="249"/>
    </location>
</feature>
<feature type="domain" description="C2H2-type" evidence="14">
    <location>
        <begin position="194"/>
        <end position="221"/>
    </location>
</feature>
<feature type="domain" description="C2H2-type" evidence="14">
    <location>
        <begin position="250"/>
        <end position="277"/>
    </location>
</feature>
<comment type="function">
    <text evidence="11">RNA cytidine acetyltransferase with specificity toward both 18S rRNA and tRNAs. Catalyzes the formation of N(4)-acetylcytidine (ac4C) in 18S rRNA. Required for early nucleolar cleavages of precursor rRNA at sites A0, A1 and A2 during 18S rRNA synthesis. Catalyzes the formation of ac4C in serine and leucine tRNAs. Requires a tRNA-binding adapter protein for full tRNA acetyltransferase activity but not for 18S rRNA acetylation.</text>
</comment>
<dbReference type="Pfam" id="PF00096">
    <property type="entry name" value="zf-C2H2"/>
    <property type="match status" value="5"/>
</dbReference>
<comment type="subcellular location">
    <subcellularLocation>
        <location evidence="1 11">Nucleus</location>
        <location evidence="1 11">Nucleolus</location>
    </subcellularLocation>
</comment>
<dbReference type="FunFam" id="3.30.160.60:FF:002009">
    <property type="entry name" value="FEZ family zinc finger 2"/>
    <property type="match status" value="1"/>
</dbReference>
<evidence type="ECO:0000313" key="15">
    <source>
        <dbReference type="EMBL" id="VUZ53167.1"/>
    </source>
</evidence>
<evidence type="ECO:0000256" key="7">
    <source>
        <dbReference type="ARBA" id="ARBA00022771"/>
    </source>
</evidence>
<comment type="catalytic activity">
    <reaction evidence="11">
        <text>a cytidine in 18S rRNA + acetyl-CoA + ATP + H2O = an N(4)-acetylcytidine in 18S rRNA + ADP + phosphate + CoA + H(+)</text>
        <dbReference type="Rhea" id="RHEA:51424"/>
        <dbReference type="Rhea" id="RHEA-COMP:13575"/>
        <dbReference type="Rhea" id="RHEA-COMP:13576"/>
        <dbReference type="ChEBI" id="CHEBI:15377"/>
        <dbReference type="ChEBI" id="CHEBI:15378"/>
        <dbReference type="ChEBI" id="CHEBI:30616"/>
        <dbReference type="ChEBI" id="CHEBI:43474"/>
        <dbReference type="ChEBI" id="CHEBI:57287"/>
        <dbReference type="ChEBI" id="CHEBI:57288"/>
        <dbReference type="ChEBI" id="CHEBI:74900"/>
        <dbReference type="ChEBI" id="CHEBI:82748"/>
        <dbReference type="ChEBI" id="CHEBI:456216"/>
    </reaction>
</comment>
<dbReference type="InterPro" id="IPR000182">
    <property type="entry name" value="GNAT_dom"/>
</dbReference>
<dbReference type="EC" id="2.3.1.-" evidence="11"/>
<feature type="domain" description="C2H2-type" evidence="14">
    <location>
        <begin position="166"/>
        <end position="193"/>
    </location>
</feature>
<dbReference type="GO" id="GO:0051392">
    <property type="term" value="F:tRNA cytidine N4-acetyltransferase activity"/>
    <property type="evidence" value="ECO:0007669"/>
    <property type="project" value="RHEA"/>
</dbReference>
<evidence type="ECO:0000256" key="9">
    <source>
        <dbReference type="ARBA" id="ARBA00022840"/>
    </source>
</evidence>
<dbReference type="GO" id="GO:1904812">
    <property type="term" value="P:rRNA acetylation involved in maturation of SSU-rRNA"/>
    <property type="evidence" value="ECO:0007669"/>
    <property type="project" value="InterPro"/>
</dbReference>
<feature type="compositionally biased region" description="Acidic residues" evidence="13">
    <location>
        <begin position="1175"/>
        <end position="1208"/>
    </location>
</feature>
<dbReference type="GO" id="GO:0005730">
    <property type="term" value="C:nucleolus"/>
    <property type="evidence" value="ECO:0007669"/>
    <property type="project" value="UniProtKB-SubCell"/>
</dbReference>
<sequence length="1345" mass="149940">MFFKTHFGQIGGSWNPFDEKPDFVVGHSAHRILNPRPPTSQTVTLTTAPPVNNPLLRGNVLGAPPPLKLIPTPPPPAPIFYTPPSPHDSGPMTSLSFSIDGLMGTAHSEASQKDDFSECSSKISAKTETFPTSTTQGFVCPDCGKVFNAQYNLARHMPIHTGARPFICRVCGKGFRQASTLCRHKIIHTSEKPHVCRVCGKAFNRSSTLNTHVKIHLGVKPFTCEICGKGFHQKGNYKNHKLTHSNDKQHKCPLCDKSFHQAYNLTFHMHTHRQEKPYTCNICDKGFCRNFDLKKHIRKVHSQAPGREISGTNSDMTIASKQRVHLQPSPSYLSSPPPEFYAVTFTQPLSSMSNQFQVQLPHTQMFEQSSSNFQMGFQIPPPEQSGDAGEMDSIETAKIATIVRCIMEQMNLSKPDKDPETFIRNVGSGACHAFVITMRKLQKLDSRIQLMLQNGVNQNYRTVLVVVGNKGQDQVPILYQLQTQIQRRGILKILWCYKKELSFSTHRKRNLKLLNKRRKAGVVSEGTVFEQFVCSSDIRWCYYSETNKILGQTFDMCILQDFEALTPNTLARTIETVSGGGVVVFLLKSMDSLQQLCTMAMDVHARYRTEAHTDVVCRFNERFLLSLSQNTRCIVMDDRWNILPISKKVIKGIDNIPSKEHAEYISKEKAELAKLKLLLTEDESYFALLVNLCKTLDQAKSLLQFCSALLDVTNSFEKNRSSKTSSLTDHISGFDSATRDVIIKFSESGVKRTNIQKAASSAVVVMTAGRGRGKSAALGLGLAAAFDAGLPNMCVTAPSPENLLTFMQFVLLGLKALGYEEHVDYTVHRSTDPEHNKAVVKIEVTRRMYRQSLVYLQPWEAVSTGGWQPDLFCIDEAAAIPLPTVRQMITGPKLVFMASTINGYEGTGRSLSVKLIEQLRNECQKVDATKKIDAGGTEKGIQLMSKGRLLYEISLKEAIRYANGDPVEAWLNNLLCLDCGEKLTSTLKDNTGGIAPAPDLCQLYYVNRDTLFAFHDSTEKFLQRLMALYVSSHYKNSPNDLQLLSDAPAHHIFCLLAPYDPNSGRVPEILCVIQVCLEGKINRDIVMRGLSRGLKPSGDLIPWTISQQFCESNFGELSGARIVRIATHPDYQSLGYGTRAIQLLHKYYLGQIPLNIPVGVKVPKPTASKAADSSSESDSDEEGAGHSEEEEIEEIPDNLSDNSDEEEIATPPPKKSKRADKSREEENSSKSKLLTEKVERRSSLPPLLSRLSEREPEKLNYIGVSFGATPKLLRFWKKVGYLPVYLRQTMSCHYVLLCVLTSFPELIDPIQPTSPSNSRLSSSPIHFMLSPSYPVVCEGCSKFAG</sequence>
<evidence type="ECO:0000259" key="14">
    <source>
        <dbReference type="PROSITE" id="PS50157"/>
    </source>
</evidence>
<keyword evidence="9 11" id="KW-0067">ATP-binding</keyword>
<feature type="binding site" evidence="11">
    <location>
        <begin position="1132"/>
        <end position="1138"/>
    </location>
    <ligand>
        <name>acetyl-CoA</name>
        <dbReference type="ChEBI" id="CHEBI:57288"/>
    </ligand>
</feature>
<feature type="domain" description="C2H2-type" evidence="14">
    <location>
        <begin position="278"/>
        <end position="306"/>
    </location>
</feature>
<dbReference type="HAMAP" id="MF_03211">
    <property type="entry name" value="RNA_acetyltr_Nat10"/>
    <property type="match status" value="1"/>
</dbReference>
<comment type="catalytic activity">
    <reaction evidence="11">
        <text>a cytidine in tRNA + acetyl-CoA + ATP + H2O = an N(4)-acetylcytidine in tRNA + ADP + phosphate + CoA + H(+)</text>
        <dbReference type="Rhea" id="RHEA:53876"/>
        <dbReference type="Rhea" id="RHEA-COMP:13670"/>
        <dbReference type="Rhea" id="RHEA-COMP:13671"/>
        <dbReference type="ChEBI" id="CHEBI:15377"/>
        <dbReference type="ChEBI" id="CHEBI:15378"/>
        <dbReference type="ChEBI" id="CHEBI:30616"/>
        <dbReference type="ChEBI" id="CHEBI:43474"/>
        <dbReference type="ChEBI" id="CHEBI:57287"/>
        <dbReference type="ChEBI" id="CHEBI:57288"/>
        <dbReference type="ChEBI" id="CHEBI:74900"/>
        <dbReference type="ChEBI" id="CHEBI:82748"/>
        <dbReference type="ChEBI" id="CHEBI:456216"/>
    </reaction>
</comment>
<dbReference type="InterPro" id="IPR036236">
    <property type="entry name" value="Znf_C2H2_sf"/>
</dbReference>
<dbReference type="Gene3D" id="3.40.630.30">
    <property type="match status" value="2"/>
</dbReference>
<dbReference type="Pfam" id="PF08351">
    <property type="entry name" value="TmcA_N"/>
    <property type="match status" value="1"/>
</dbReference>
<evidence type="ECO:0000256" key="1">
    <source>
        <dbReference type="ARBA" id="ARBA00004604"/>
    </source>
</evidence>
<proteinExistence type="inferred from homology"/>
<dbReference type="SMART" id="SM00355">
    <property type="entry name" value="ZnF_C2H2"/>
    <property type="match status" value="6"/>
</dbReference>
<dbReference type="GO" id="GO:0030686">
    <property type="term" value="C:90S preribosome"/>
    <property type="evidence" value="ECO:0007669"/>
    <property type="project" value="TreeGrafter"/>
</dbReference>